<dbReference type="Proteomes" id="UP001190700">
    <property type="component" value="Unassembled WGS sequence"/>
</dbReference>
<sequence>MNCVDKTKVNCKVIMDTFAGGSGILEQVSSQLKSSLKPADFKECVFIYVDHPEIKKSIKLDSRLGHL</sequence>
<proteinExistence type="predicted"/>
<organism evidence="1 2">
    <name type="scientific">Cymbomonas tetramitiformis</name>
    <dbReference type="NCBI Taxonomy" id="36881"/>
    <lineage>
        <taxon>Eukaryota</taxon>
        <taxon>Viridiplantae</taxon>
        <taxon>Chlorophyta</taxon>
        <taxon>Pyramimonadophyceae</taxon>
        <taxon>Pyramimonadales</taxon>
        <taxon>Pyramimonadaceae</taxon>
        <taxon>Cymbomonas</taxon>
    </lineage>
</organism>
<name>A0AAE0LJA1_9CHLO</name>
<gene>
    <name evidence="1" type="ORF">CYMTET_5229</name>
</gene>
<keyword evidence="2" id="KW-1185">Reference proteome</keyword>
<reference evidence="1 2" key="1">
    <citation type="journal article" date="2015" name="Genome Biol. Evol.">
        <title>Comparative Genomics of a Bacterivorous Green Alga Reveals Evolutionary Causalities and Consequences of Phago-Mixotrophic Mode of Nutrition.</title>
        <authorList>
            <person name="Burns J.A."/>
            <person name="Paasch A."/>
            <person name="Narechania A."/>
            <person name="Kim E."/>
        </authorList>
    </citation>
    <scope>NUCLEOTIDE SEQUENCE [LARGE SCALE GENOMIC DNA]</scope>
    <source>
        <strain evidence="1 2">PLY_AMNH</strain>
    </source>
</reference>
<evidence type="ECO:0000313" key="1">
    <source>
        <dbReference type="EMBL" id="KAK3287252.1"/>
    </source>
</evidence>
<comment type="caution">
    <text evidence="1">The sequence shown here is derived from an EMBL/GenBank/DDBJ whole genome shotgun (WGS) entry which is preliminary data.</text>
</comment>
<accession>A0AAE0LJA1</accession>
<protein>
    <submittedName>
        <fullName evidence="1">Uncharacterized protein</fullName>
    </submittedName>
</protein>
<dbReference type="EMBL" id="LGRX02000939">
    <property type="protein sequence ID" value="KAK3287252.1"/>
    <property type="molecule type" value="Genomic_DNA"/>
</dbReference>
<dbReference type="AlphaFoldDB" id="A0AAE0LJA1"/>
<evidence type="ECO:0000313" key="2">
    <source>
        <dbReference type="Proteomes" id="UP001190700"/>
    </source>
</evidence>